<reference evidence="3 4" key="1">
    <citation type="submission" date="2018-01" db="EMBL/GenBank/DDBJ databases">
        <title>Genome characterization of the sugarcane-associated fungus Trichoderma ghanense CCMA-1212 and their application in lignocelulose bioconversion.</title>
        <authorList>
            <person name="Steindorff A.S."/>
            <person name="Mendes T.D."/>
            <person name="Vilela E.S.D."/>
            <person name="Rodrigues D.S."/>
            <person name="Formighieri E.F."/>
            <person name="Melo I.S."/>
            <person name="Favaro L.C.L."/>
        </authorList>
    </citation>
    <scope>NUCLEOTIDE SEQUENCE [LARGE SCALE GENOMIC DNA]</scope>
    <source>
        <strain evidence="3 4">CCMA-1212</strain>
    </source>
</reference>
<accession>A0ABY2GXT7</accession>
<dbReference type="EMBL" id="PPTA01000011">
    <property type="protein sequence ID" value="TFB00372.1"/>
    <property type="molecule type" value="Genomic_DNA"/>
</dbReference>
<feature type="compositionally biased region" description="Acidic residues" evidence="1">
    <location>
        <begin position="131"/>
        <end position="140"/>
    </location>
</feature>
<feature type="signal peptide" evidence="2">
    <location>
        <begin position="1"/>
        <end position="17"/>
    </location>
</feature>
<dbReference type="Proteomes" id="UP001642720">
    <property type="component" value="Unassembled WGS sequence"/>
</dbReference>
<protein>
    <submittedName>
        <fullName evidence="3">Uncharacterized protein</fullName>
    </submittedName>
</protein>
<evidence type="ECO:0000313" key="4">
    <source>
        <dbReference type="Proteomes" id="UP001642720"/>
    </source>
</evidence>
<feature type="region of interest" description="Disordered" evidence="1">
    <location>
        <begin position="131"/>
        <end position="172"/>
    </location>
</feature>
<keyword evidence="4" id="KW-1185">Reference proteome</keyword>
<gene>
    <name evidence="3" type="ORF">CCMA1212_007804</name>
</gene>
<name>A0ABY2GXT7_9HYPO</name>
<feature type="compositionally biased region" description="Low complexity" evidence="1">
    <location>
        <begin position="163"/>
        <end position="172"/>
    </location>
</feature>
<keyword evidence="2" id="KW-0732">Signal</keyword>
<evidence type="ECO:0000313" key="3">
    <source>
        <dbReference type="EMBL" id="TFB00372.1"/>
    </source>
</evidence>
<evidence type="ECO:0000256" key="1">
    <source>
        <dbReference type="SAM" id="MobiDB-lite"/>
    </source>
</evidence>
<comment type="caution">
    <text evidence="3">The sequence shown here is derived from an EMBL/GenBank/DDBJ whole genome shotgun (WGS) entry which is preliminary data.</text>
</comment>
<evidence type="ECO:0000256" key="2">
    <source>
        <dbReference type="SAM" id="SignalP"/>
    </source>
</evidence>
<organism evidence="3 4">
    <name type="scientific">Trichoderma ghanense</name>
    <dbReference type="NCBI Taxonomy" id="65468"/>
    <lineage>
        <taxon>Eukaryota</taxon>
        <taxon>Fungi</taxon>
        <taxon>Dikarya</taxon>
        <taxon>Ascomycota</taxon>
        <taxon>Pezizomycotina</taxon>
        <taxon>Sordariomycetes</taxon>
        <taxon>Hypocreomycetidae</taxon>
        <taxon>Hypocreales</taxon>
        <taxon>Hypocreaceae</taxon>
        <taxon>Trichoderma</taxon>
    </lineage>
</organism>
<feature type="chain" id="PRO_5045856992" evidence="2">
    <location>
        <begin position="18"/>
        <end position="172"/>
    </location>
</feature>
<dbReference type="GeneID" id="300579415"/>
<dbReference type="RefSeq" id="XP_073556573.1">
    <property type="nucleotide sequence ID" value="XM_073704965.1"/>
</dbReference>
<sequence>MMNIIHVVFVFLSPVIAEAFEAGAEWFLFLWPVLKDVLMVGLALLLNAHIRMVIRDEVGPLAERYFLRRNEQRELERQHQRQAEAENVRNVQAEVVHEEVHEDVHVPKRAKTKNTTCKRYKCRGKYFEVEESEEEDEADEFQGRHANPRQRKAKHAEERRRAVAAAAKRGEE</sequence>
<proteinExistence type="predicted"/>